<accession>A0ACC2T325</accession>
<dbReference type="EMBL" id="QTSX02003668">
    <property type="protein sequence ID" value="KAJ9069003.1"/>
    <property type="molecule type" value="Genomic_DNA"/>
</dbReference>
<keyword evidence="2" id="KW-1185">Reference proteome</keyword>
<comment type="caution">
    <text evidence="1">The sequence shown here is derived from an EMBL/GenBank/DDBJ whole genome shotgun (WGS) entry which is preliminary data.</text>
</comment>
<dbReference type="Proteomes" id="UP001165960">
    <property type="component" value="Unassembled WGS sequence"/>
</dbReference>
<proteinExistence type="predicted"/>
<protein>
    <submittedName>
        <fullName evidence="1">Uncharacterized protein</fullName>
    </submittedName>
</protein>
<organism evidence="1 2">
    <name type="scientific">Entomophthora muscae</name>
    <dbReference type="NCBI Taxonomy" id="34485"/>
    <lineage>
        <taxon>Eukaryota</taxon>
        <taxon>Fungi</taxon>
        <taxon>Fungi incertae sedis</taxon>
        <taxon>Zoopagomycota</taxon>
        <taxon>Entomophthoromycotina</taxon>
        <taxon>Entomophthoromycetes</taxon>
        <taxon>Entomophthorales</taxon>
        <taxon>Entomophthoraceae</taxon>
        <taxon>Entomophthora</taxon>
    </lineage>
</organism>
<reference evidence="1" key="1">
    <citation type="submission" date="2022-04" db="EMBL/GenBank/DDBJ databases">
        <title>Genome of the entomopathogenic fungus Entomophthora muscae.</title>
        <authorList>
            <person name="Elya C."/>
            <person name="Lovett B.R."/>
            <person name="Lee E."/>
            <person name="Macias A.M."/>
            <person name="Hajek A.E."/>
            <person name="De Bivort B.L."/>
            <person name="Kasson M.T."/>
            <person name="De Fine Licht H.H."/>
            <person name="Stajich J.E."/>
        </authorList>
    </citation>
    <scope>NUCLEOTIDE SEQUENCE</scope>
    <source>
        <strain evidence="1">Berkeley</strain>
    </source>
</reference>
<name>A0ACC2T325_9FUNG</name>
<gene>
    <name evidence="1" type="ORF">DSO57_1022990</name>
</gene>
<evidence type="ECO:0000313" key="2">
    <source>
        <dbReference type="Proteomes" id="UP001165960"/>
    </source>
</evidence>
<sequence length="214" mass="24154">MYCILLTFCIAFALAGNVSYLSGGNCHGWLKHTTRIVLGQGTHWIKKGSFGSYHLKLGAKIAGLESLRKKANFNHRNDHLKDERQGFFFKEATTTRFYRCASHNVCSISLYLQPNNTWIPHYAVIKQGSNNNATQAFRDAYGRFLINHVFQGPAVHAVWVNQLHWHATATAKYFTVIRHIGGYCSTGIGIMEPLFFSNGDPDAIFGYWDYPSKG</sequence>
<evidence type="ECO:0000313" key="1">
    <source>
        <dbReference type="EMBL" id="KAJ9069003.1"/>
    </source>
</evidence>